<comment type="caution">
    <text evidence="1">The sequence shown here is derived from an EMBL/GenBank/DDBJ whole genome shotgun (WGS) entry which is preliminary data.</text>
</comment>
<evidence type="ECO:0000313" key="1">
    <source>
        <dbReference type="EMBL" id="PCM59444.1"/>
    </source>
</evidence>
<organism evidence="1 2">
    <name type="scientific">Klebsiella quasipneumoniae</name>
    <dbReference type="NCBI Taxonomy" id="1463165"/>
    <lineage>
        <taxon>Bacteria</taxon>
        <taxon>Pseudomonadati</taxon>
        <taxon>Pseudomonadota</taxon>
        <taxon>Gammaproteobacteria</taxon>
        <taxon>Enterobacterales</taxon>
        <taxon>Enterobacteriaceae</taxon>
        <taxon>Klebsiella/Raoultella group</taxon>
        <taxon>Klebsiella</taxon>
        <taxon>Klebsiella pneumoniae complex</taxon>
    </lineage>
</organism>
<dbReference type="RefSeq" id="WP_048325416.1">
    <property type="nucleotide sequence ID" value="NZ_AP021950.1"/>
</dbReference>
<dbReference type="Pfam" id="PF04199">
    <property type="entry name" value="Cyclase"/>
    <property type="match status" value="1"/>
</dbReference>
<dbReference type="Proteomes" id="UP000217648">
    <property type="component" value="Unassembled WGS sequence"/>
</dbReference>
<dbReference type="GO" id="GO:0019441">
    <property type="term" value="P:L-tryptophan catabolic process to kynurenine"/>
    <property type="evidence" value="ECO:0007669"/>
    <property type="project" value="InterPro"/>
</dbReference>
<dbReference type="GO" id="GO:0004061">
    <property type="term" value="F:arylformamidase activity"/>
    <property type="evidence" value="ECO:0007669"/>
    <property type="project" value="InterPro"/>
</dbReference>
<reference evidence="1 2" key="1">
    <citation type="submission" date="2017-09" db="EMBL/GenBank/DDBJ databases">
        <title>Mdr eskape-Ghana.</title>
        <authorList>
            <person name="Agyepong N."/>
            <person name="Janice J."/>
            <person name="Samuelsen O."/>
            <person name="Owusu-Ofori A."/>
            <person name="Sundsfjord A."/>
            <person name="Essack S."/>
            <person name="Pedersen T."/>
        </authorList>
    </citation>
    <scope>NUCLEOTIDE SEQUENCE [LARGE SCALE GENOMIC DNA]</scope>
    <source>
        <strain evidence="1 2">46</strain>
    </source>
</reference>
<proteinExistence type="predicted"/>
<protein>
    <submittedName>
        <fullName evidence="1">Cyclase</fullName>
    </submittedName>
</protein>
<gene>
    <name evidence="1" type="ORF">CP911_22200</name>
</gene>
<accession>A0A2A5MEW6</accession>
<dbReference type="PANTHER" id="PTHR43564:SF2">
    <property type="entry name" value="BLR6059 PROTEIN"/>
    <property type="match status" value="1"/>
</dbReference>
<dbReference type="AlphaFoldDB" id="A0A2A5MEW6"/>
<dbReference type="SUPFAM" id="SSF102198">
    <property type="entry name" value="Putative cyclase"/>
    <property type="match status" value="1"/>
</dbReference>
<name>A0A2A5MEW6_9ENTR</name>
<evidence type="ECO:0000313" key="2">
    <source>
        <dbReference type="Proteomes" id="UP000217648"/>
    </source>
</evidence>
<dbReference type="Gene3D" id="3.50.30.50">
    <property type="entry name" value="Putative cyclase"/>
    <property type="match status" value="1"/>
</dbReference>
<dbReference type="EMBL" id="NXHG01000016">
    <property type="protein sequence ID" value="PCM59444.1"/>
    <property type="molecule type" value="Genomic_DNA"/>
</dbReference>
<dbReference type="InterPro" id="IPR037175">
    <property type="entry name" value="KFase_sf"/>
</dbReference>
<dbReference type="InterPro" id="IPR007325">
    <property type="entry name" value="KFase/CYL"/>
</dbReference>
<sequence>MINLLQGRRLVDLSVSLDNNPWTDPPPLLPSIEYQDHQQGWPEMAAMFPGLEKAQMPGEEAWASERLTVTPHNGTHMDAPWHYSSTTNGGEPAFGIDELPLEWCLRPGVRLDFRHVADGAILQPEDLQRELARIDYCLSPLDIVLINTAAGARYGQPDYLQRGCGIGRAATLWLLEQGVRVVGTDAWSWDAPFHFTRERFQASGDAGLIWEGHKAGREIAYGQMEKLSNLEQLPDHGFWVSCFPYKIRRGSAGFIRAVAIVDA</sequence>
<dbReference type="PANTHER" id="PTHR43564">
    <property type="entry name" value="KYNURENINE FORMAMIDASE-LIKE PROTEIN"/>
    <property type="match status" value="1"/>
</dbReference>